<protein>
    <submittedName>
        <fullName evidence="4">DUF3152 domain-containing protein</fullName>
    </submittedName>
</protein>
<accession>A0A939TCL9</accession>
<name>A0A939TCL9_9ACTN</name>
<dbReference type="Pfam" id="PF11350">
    <property type="entry name" value="DUF3152"/>
    <property type="match status" value="1"/>
</dbReference>
<dbReference type="Proteomes" id="UP000669179">
    <property type="component" value="Unassembled WGS sequence"/>
</dbReference>
<keyword evidence="2" id="KW-0472">Membrane</keyword>
<feature type="domain" description="DUF3152" evidence="3">
    <location>
        <begin position="105"/>
        <end position="271"/>
    </location>
</feature>
<evidence type="ECO:0000256" key="2">
    <source>
        <dbReference type="SAM" id="Phobius"/>
    </source>
</evidence>
<sequence>MNRGAHERRGRHVRDLREHTAAPQRRGRPRGGRGRRGWGVRGWGVAAGAALVAGIGAAAFALAPGAAAPPPAAVPRGAHLPVPPVQRHAAAARVVNGRRQPPIVRVPDSAGGHYQVVPGGAAAPAHSRGTVVRYIVEVERGLPISGAGFAAQVHRVLNDPRSWGHGGRLRFVRVSHGPARVRVSLTSPDMVDRMCAPLNTAGQLSCGRDGRSVLNARRWGQGAASYGRDLATYREYLINHEVGHLLGHDHRQCPGHGRRAPVMVQQTKSLQGCRPNPWPFP</sequence>
<evidence type="ECO:0000313" key="4">
    <source>
        <dbReference type="EMBL" id="MBO2454702.1"/>
    </source>
</evidence>
<reference evidence="4" key="1">
    <citation type="submission" date="2021-03" db="EMBL/GenBank/DDBJ databases">
        <authorList>
            <person name="Kanchanasin P."/>
            <person name="Saeng-In P."/>
            <person name="Phongsopitanun W."/>
            <person name="Yuki M."/>
            <person name="Kudo T."/>
            <person name="Ohkuma M."/>
            <person name="Tanasupawat S."/>
        </authorList>
    </citation>
    <scope>NUCLEOTIDE SEQUENCE</scope>
    <source>
        <strain evidence="4">GKU 128</strain>
    </source>
</reference>
<organism evidence="4 5">
    <name type="scientific">Actinomadura barringtoniae</name>
    <dbReference type="NCBI Taxonomy" id="1427535"/>
    <lineage>
        <taxon>Bacteria</taxon>
        <taxon>Bacillati</taxon>
        <taxon>Actinomycetota</taxon>
        <taxon>Actinomycetes</taxon>
        <taxon>Streptosporangiales</taxon>
        <taxon>Thermomonosporaceae</taxon>
        <taxon>Actinomadura</taxon>
    </lineage>
</organism>
<feature type="compositionally biased region" description="Basic and acidic residues" evidence="1">
    <location>
        <begin position="1"/>
        <end position="20"/>
    </location>
</feature>
<keyword evidence="5" id="KW-1185">Reference proteome</keyword>
<evidence type="ECO:0000256" key="1">
    <source>
        <dbReference type="SAM" id="MobiDB-lite"/>
    </source>
</evidence>
<gene>
    <name evidence="4" type="ORF">J4573_46970</name>
</gene>
<evidence type="ECO:0000259" key="3">
    <source>
        <dbReference type="Pfam" id="PF11350"/>
    </source>
</evidence>
<keyword evidence="2" id="KW-0812">Transmembrane</keyword>
<feature type="region of interest" description="Disordered" evidence="1">
    <location>
        <begin position="1"/>
        <end position="38"/>
    </location>
</feature>
<feature type="compositionally biased region" description="Basic residues" evidence="1">
    <location>
        <begin position="25"/>
        <end position="38"/>
    </location>
</feature>
<proteinExistence type="predicted"/>
<dbReference type="InterPro" id="IPR022603">
    <property type="entry name" value="DUF3152"/>
</dbReference>
<feature type="transmembrane region" description="Helical" evidence="2">
    <location>
        <begin position="43"/>
        <end position="63"/>
    </location>
</feature>
<evidence type="ECO:0000313" key="5">
    <source>
        <dbReference type="Proteomes" id="UP000669179"/>
    </source>
</evidence>
<dbReference type="EMBL" id="JAGEOJ010000028">
    <property type="protein sequence ID" value="MBO2454702.1"/>
    <property type="molecule type" value="Genomic_DNA"/>
</dbReference>
<keyword evidence="2" id="KW-1133">Transmembrane helix</keyword>
<dbReference type="SUPFAM" id="SSF55486">
    <property type="entry name" value="Metalloproteases ('zincins'), catalytic domain"/>
    <property type="match status" value="1"/>
</dbReference>
<comment type="caution">
    <text evidence="4">The sequence shown here is derived from an EMBL/GenBank/DDBJ whole genome shotgun (WGS) entry which is preliminary data.</text>
</comment>
<dbReference type="AlphaFoldDB" id="A0A939TCL9"/>